<dbReference type="InterPro" id="IPR000858">
    <property type="entry name" value="S_locus_glycoprot_dom"/>
</dbReference>
<gene>
    <name evidence="8" type="ORF">VitviT2T_012338</name>
</gene>
<protein>
    <recommendedName>
        <fullName evidence="7">Protein kinase domain-containing protein</fullName>
    </recommendedName>
</protein>
<keyword evidence="2" id="KW-0812">Transmembrane</keyword>
<evidence type="ECO:0000256" key="5">
    <source>
        <dbReference type="ARBA" id="ARBA00023136"/>
    </source>
</evidence>
<organism evidence="8 9">
    <name type="scientific">Vitis vinifera</name>
    <name type="common">Grape</name>
    <dbReference type="NCBI Taxonomy" id="29760"/>
    <lineage>
        <taxon>Eukaryota</taxon>
        <taxon>Viridiplantae</taxon>
        <taxon>Streptophyta</taxon>
        <taxon>Embryophyta</taxon>
        <taxon>Tracheophyta</taxon>
        <taxon>Spermatophyta</taxon>
        <taxon>Magnoliopsida</taxon>
        <taxon>eudicotyledons</taxon>
        <taxon>Gunneridae</taxon>
        <taxon>Pentapetalae</taxon>
        <taxon>rosids</taxon>
        <taxon>Vitales</taxon>
        <taxon>Vitaceae</taxon>
        <taxon>Viteae</taxon>
        <taxon>Vitis</taxon>
    </lineage>
</organism>
<dbReference type="PROSITE" id="PS00109">
    <property type="entry name" value="PROTEIN_KINASE_TYR"/>
    <property type="match status" value="1"/>
</dbReference>
<comment type="subcellular location">
    <subcellularLocation>
        <location evidence="1">Membrane</location>
        <topology evidence="1">Single-pass membrane protein</topology>
    </subcellularLocation>
</comment>
<dbReference type="InterPro" id="IPR008266">
    <property type="entry name" value="Tyr_kinase_AS"/>
</dbReference>
<dbReference type="PROSITE" id="PS50011">
    <property type="entry name" value="PROTEIN_KINASE_DOM"/>
    <property type="match status" value="1"/>
</dbReference>
<dbReference type="InterPro" id="IPR000719">
    <property type="entry name" value="Prot_kinase_dom"/>
</dbReference>
<dbReference type="InterPro" id="IPR011009">
    <property type="entry name" value="Kinase-like_dom_sf"/>
</dbReference>
<keyword evidence="9" id="KW-1185">Reference proteome</keyword>
<proteinExistence type="predicted"/>
<dbReference type="PANTHER" id="PTHR47974">
    <property type="entry name" value="OS07G0415500 PROTEIN"/>
    <property type="match status" value="1"/>
</dbReference>
<evidence type="ECO:0000256" key="6">
    <source>
        <dbReference type="ARBA" id="ARBA00023157"/>
    </source>
</evidence>
<evidence type="ECO:0000313" key="9">
    <source>
        <dbReference type="Proteomes" id="UP001227230"/>
    </source>
</evidence>
<dbReference type="SUPFAM" id="SSF56112">
    <property type="entry name" value="Protein kinase-like (PK-like)"/>
    <property type="match status" value="1"/>
</dbReference>
<dbReference type="Gene3D" id="1.10.510.10">
    <property type="entry name" value="Transferase(Phosphotransferase) domain 1"/>
    <property type="match status" value="1"/>
</dbReference>
<name>A0ABY9CDJ3_VITVI</name>
<dbReference type="Proteomes" id="UP001227230">
    <property type="component" value="Chromosome 8"/>
</dbReference>
<reference evidence="8 9" key="1">
    <citation type="journal article" date="2023" name="Hortic Res">
        <title>The complete reference genome for grapevine (Vitis vinifera L.) genetics and breeding.</title>
        <authorList>
            <person name="Shi X."/>
            <person name="Cao S."/>
            <person name="Wang X."/>
            <person name="Huang S."/>
            <person name="Wang Y."/>
            <person name="Liu Z."/>
            <person name="Liu W."/>
            <person name="Leng X."/>
            <person name="Peng Y."/>
            <person name="Wang N."/>
            <person name="Wang Y."/>
            <person name="Ma Z."/>
            <person name="Xu X."/>
            <person name="Zhang F."/>
            <person name="Xue H."/>
            <person name="Zhong H."/>
            <person name="Wang Y."/>
            <person name="Zhang K."/>
            <person name="Velt A."/>
            <person name="Avia K."/>
            <person name="Holtgrawe D."/>
            <person name="Grimplet J."/>
            <person name="Matus J.T."/>
            <person name="Ware D."/>
            <person name="Wu X."/>
            <person name="Wang H."/>
            <person name="Liu C."/>
            <person name="Fang Y."/>
            <person name="Rustenholz C."/>
            <person name="Cheng Z."/>
            <person name="Xiao H."/>
            <person name="Zhou Y."/>
        </authorList>
    </citation>
    <scope>NUCLEOTIDE SEQUENCE [LARGE SCALE GENOMIC DNA]</scope>
    <source>
        <strain evidence="9">cv. Pinot noir / PN40024</strain>
        <tissue evidence="8">Leaf</tissue>
    </source>
</reference>
<keyword evidence="5" id="KW-0472">Membrane</keyword>
<keyword evidence="3" id="KW-0732">Signal</keyword>
<dbReference type="Pfam" id="PF00954">
    <property type="entry name" value="S_locus_glycop"/>
    <property type="match status" value="1"/>
</dbReference>
<sequence>MMYDGPEVSSLYWPNPDGNVFRNGRTNYTSSRIYVLDEMGRFLSSDRMSFKASDMGFGVKRKLTMDYDGNLRLYSLNHSTGLWNISWEALSEQYKVHGLCGKLGICIYTPEPKCSRPPGYERFNVAVGTTRGLAYLHHECLEWVIHCDVRPENILLDNGFEPKIEDFGLVKLSRRGGLGSGEFSRVPGTKGYMAPEWAMNLPITAKVDAYSYGVAVLEMVRGIWLSNWVGGDGEEQEAELTRFVRLVKRKIQCGEDNWIEDTLDPRLKGKFSRQQQSK</sequence>
<dbReference type="EMBL" id="CP126655">
    <property type="protein sequence ID" value="WJZ93393.1"/>
    <property type="molecule type" value="Genomic_DNA"/>
</dbReference>
<evidence type="ECO:0000256" key="4">
    <source>
        <dbReference type="ARBA" id="ARBA00022989"/>
    </source>
</evidence>
<feature type="domain" description="Protein kinase" evidence="7">
    <location>
        <begin position="1"/>
        <end position="278"/>
    </location>
</feature>
<dbReference type="PANTHER" id="PTHR47974:SF4">
    <property type="entry name" value="RECEPTOR-LIKE SERINE_THREONINE-PROTEIN KINASE"/>
    <property type="match status" value="1"/>
</dbReference>
<dbReference type="Pfam" id="PF00069">
    <property type="entry name" value="Pkinase"/>
    <property type="match status" value="1"/>
</dbReference>
<evidence type="ECO:0000259" key="7">
    <source>
        <dbReference type="PROSITE" id="PS50011"/>
    </source>
</evidence>
<evidence type="ECO:0000256" key="1">
    <source>
        <dbReference type="ARBA" id="ARBA00004167"/>
    </source>
</evidence>
<keyword evidence="6" id="KW-1015">Disulfide bond</keyword>
<keyword evidence="4" id="KW-1133">Transmembrane helix</keyword>
<evidence type="ECO:0000313" key="8">
    <source>
        <dbReference type="EMBL" id="WJZ93393.1"/>
    </source>
</evidence>
<accession>A0ABY9CDJ3</accession>
<dbReference type="SMART" id="SM00220">
    <property type="entry name" value="S_TKc"/>
    <property type="match status" value="1"/>
</dbReference>
<evidence type="ECO:0000256" key="2">
    <source>
        <dbReference type="ARBA" id="ARBA00022692"/>
    </source>
</evidence>
<evidence type="ECO:0000256" key="3">
    <source>
        <dbReference type="ARBA" id="ARBA00022729"/>
    </source>
</evidence>